<evidence type="ECO:0000313" key="1">
    <source>
        <dbReference type="EMBL" id="GFR82777.1"/>
    </source>
</evidence>
<organism evidence="1 2">
    <name type="scientific">Elysia marginata</name>
    <dbReference type="NCBI Taxonomy" id="1093978"/>
    <lineage>
        <taxon>Eukaryota</taxon>
        <taxon>Metazoa</taxon>
        <taxon>Spiralia</taxon>
        <taxon>Lophotrochozoa</taxon>
        <taxon>Mollusca</taxon>
        <taxon>Gastropoda</taxon>
        <taxon>Heterobranchia</taxon>
        <taxon>Euthyneura</taxon>
        <taxon>Panpulmonata</taxon>
        <taxon>Sacoglossa</taxon>
        <taxon>Placobranchoidea</taxon>
        <taxon>Plakobranchidae</taxon>
        <taxon>Elysia</taxon>
    </lineage>
</organism>
<comment type="caution">
    <text evidence="1">The sequence shown here is derived from an EMBL/GenBank/DDBJ whole genome shotgun (WGS) entry which is preliminary data.</text>
</comment>
<name>A0AAV4GAU5_9GAST</name>
<protein>
    <submittedName>
        <fullName evidence="1">Uncharacterized protein</fullName>
    </submittedName>
</protein>
<dbReference type="Proteomes" id="UP000762676">
    <property type="component" value="Unassembled WGS sequence"/>
</dbReference>
<evidence type="ECO:0000313" key="2">
    <source>
        <dbReference type="Proteomes" id="UP000762676"/>
    </source>
</evidence>
<proteinExistence type="predicted"/>
<dbReference type="AlphaFoldDB" id="A0AAV4GAU5"/>
<reference evidence="1 2" key="1">
    <citation type="journal article" date="2021" name="Elife">
        <title>Chloroplast acquisition without the gene transfer in kleptoplastic sea slugs, Plakobranchus ocellatus.</title>
        <authorList>
            <person name="Maeda T."/>
            <person name="Takahashi S."/>
            <person name="Yoshida T."/>
            <person name="Shimamura S."/>
            <person name="Takaki Y."/>
            <person name="Nagai Y."/>
            <person name="Toyoda A."/>
            <person name="Suzuki Y."/>
            <person name="Arimoto A."/>
            <person name="Ishii H."/>
            <person name="Satoh N."/>
            <person name="Nishiyama T."/>
            <person name="Hasebe M."/>
            <person name="Maruyama T."/>
            <person name="Minagawa J."/>
            <person name="Obokata J."/>
            <person name="Shigenobu S."/>
        </authorList>
    </citation>
    <scope>NUCLEOTIDE SEQUENCE [LARGE SCALE GENOMIC DNA]</scope>
</reference>
<accession>A0AAV4GAU5</accession>
<sequence length="116" mass="12653">MSDIRDVPHKRSCKSDLLRGVPSSRCLLPAGAGSDAVLQVTTPSVSGMRRDIPAQYFQASTRQTEAVISHGRCHGDAATRCVMWRSRVSNQAVDTRTAMHYDANRTLVSFVGVCCD</sequence>
<dbReference type="EMBL" id="BMAT01001291">
    <property type="protein sequence ID" value="GFR82777.1"/>
    <property type="molecule type" value="Genomic_DNA"/>
</dbReference>
<gene>
    <name evidence="1" type="ORF">ElyMa_000634800</name>
</gene>
<keyword evidence="2" id="KW-1185">Reference proteome</keyword>